<gene>
    <name evidence="1" type="ORF">SNAT2548_LOCUS21117</name>
</gene>
<dbReference type="AlphaFoldDB" id="A0A812QJT4"/>
<keyword evidence="2" id="KW-1185">Reference proteome</keyword>
<protein>
    <submittedName>
        <fullName evidence="1">Uncharacterized protein</fullName>
    </submittedName>
</protein>
<evidence type="ECO:0000313" key="2">
    <source>
        <dbReference type="Proteomes" id="UP000604046"/>
    </source>
</evidence>
<comment type="caution">
    <text evidence="1">The sequence shown here is derived from an EMBL/GenBank/DDBJ whole genome shotgun (WGS) entry which is preliminary data.</text>
</comment>
<dbReference type="Proteomes" id="UP000604046">
    <property type="component" value="Unassembled WGS sequence"/>
</dbReference>
<reference evidence="1" key="1">
    <citation type="submission" date="2021-02" db="EMBL/GenBank/DDBJ databases">
        <authorList>
            <person name="Dougan E. K."/>
            <person name="Rhodes N."/>
            <person name="Thang M."/>
            <person name="Chan C."/>
        </authorList>
    </citation>
    <scope>NUCLEOTIDE SEQUENCE</scope>
</reference>
<dbReference type="OrthoDB" id="435602at2759"/>
<accession>A0A812QJT4</accession>
<organism evidence="1 2">
    <name type="scientific">Symbiodinium natans</name>
    <dbReference type="NCBI Taxonomy" id="878477"/>
    <lineage>
        <taxon>Eukaryota</taxon>
        <taxon>Sar</taxon>
        <taxon>Alveolata</taxon>
        <taxon>Dinophyceae</taxon>
        <taxon>Suessiales</taxon>
        <taxon>Symbiodiniaceae</taxon>
        <taxon>Symbiodinium</taxon>
    </lineage>
</organism>
<sequence>MSEAPGPSPAVVRRRWIAEFSPPPTTQLPLEDLVDDATLRCCRRLTAGVGSLLPQGQIGEFFTLDQFHGSFKPLLKHWSAPSGFCGALAVAGTELLFETLVSGPLAVAGVPHTPDIMADLASAPLCSLDLMRPRVESIMQQIHSCRTGYMKDHSSQFDEPGVQKQYLGAWYANYELSDVLRDYCAQQRAKGVSDAFLDQIVFLRENQWPAYGDATHEERERLPEEQRFGGRKVATESGSEGIHFDPAQGDRSVIIEVPNRRLLLRADEWEAGHAATIGFPRIACIDVGNHFTCAVFFEAPAGEEGVLPSTLHFNTTKSKYSTRHMLQIAHFLFAMRARVEPSLAPEPPETPAPEPLTREAFVIYLEEEDSPLQK</sequence>
<proteinExistence type="predicted"/>
<evidence type="ECO:0000313" key="1">
    <source>
        <dbReference type="EMBL" id="CAE7387246.1"/>
    </source>
</evidence>
<dbReference type="EMBL" id="CAJNDS010002236">
    <property type="protein sequence ID" value="CAE7387246.1"/>
    <property type="molecule type" value="Genomic_DNA"/>
</dbReference>
<name>A0A812QJT4_9DINO</name>